<dbReference type="Proteomes" id="UP001139971">
    <property type="component" value="Unassembled WGS sequence"/>
</dbReference>
<keyword evidence="3" id="KW-1185">Reference proteome</keyword>
<protein>
    <submittedName>
        <fullName evidence="2">Uncharacterized protein</fullName>
    </submittedName>
</protein>
<dbReference type="RefSeq" id="WP_263541543.1">
    <property type="nucleotide sequence ID" value="NZ_JAOVZO020000018.1"/>
</dbReference>
<proteinExistence type="predicted"/>
<sequence>MLRRAALVLLAVAAVAIGGWYFWLSREKPVRSGIGETTTTAAPPVKVIPSPVEAHSAPDSQSAEHPSLPSGISPAPVSPLALAFESSSNLAQLVLELSPRAAAGDAQAARVIAQALDECATLSVRRGGTEGLDKFAEAMPPNRRNVALAHIAQYRERCAELAKAEKMTPERLREASHAGSLGNDLVDQAQRVVESSTTMSEAEVKDTLRRIVQSRDARAIAIMADAMGQNPDDREIFGTKAGTHIYAMAWKLVACDLGMSCGPSSALVRQGCVVYARCIPGDYREIVRFYLLTPSDYELTLGVEREILQDIADGGIDRLFP</sequence>
<evidence type="ECO:0000256" key="1">
    <source>
        <dbReference type="SAM" id="MobiDB-lite"/>
    </source>
</evidence>
<name>A0A9X3YKD8_9GAMM</name>
<evidence type="ECO:0000313" key="3">
    <source>
        <dbReference type="Proteomes" id="UP001139971"/>
    </source>
</evidence>
<feature type="region of interest" description="Disordered" evidence="1">
    <location>
        <begin position="50"/>
        <end position="71"/>
    </location>
</feature>
<dbReference type="EMBL" id="JAOVZO020000018">
    <property type="protein sequence ID" value="MDC8013897.1"/>
    <property type="molecule type" value="Genomic_DNA"/>
</dbReference>
<organism evidence="2 3">
    <name type="scientific">Tahibacter soli</name>
    <dbReference type="NCBI Taxonomy" id="2983605"/>
    <lineage>
        <taxon>Bacteria</taxon>
        <taxon>Pseudomonadati</taxon>
        <taxon>Pseudomonadota</taxon>
        <taxon>Gammaproteobacteria</taxon>
        <taxon>Lysobacterales</taxon>
        <taxon>Rhodanobacteraceae</taxon>
        <taxon>Tahibacter</taxon>
    </lineage>
</organism>
<comment type="caution">
    <text evidence="2">The sequence shown here is derived from an EMBL/GenBank/DDBJ whole genome shotgun (WGS) entry which is preliminary data.</text>
</comment>
<reference evidence="2" key="1">
    <citation type="submission" date="2023-02" db="EMBL/GenBank/DDBJ databases">
        <title>Tahibacter soli sp. nov. isolated from soil.</title>
        <authorList>
            <person name="Baek J.H."/>
            <person name="Lee J.K."/>
            <person name="Choi D.G."/>
            <person name="Jeon C.O."/>
        </authorList>
    </citation>
    <scope>NUCLEOTIDE SEQUENCE</scope>
    <source>
        <strain evidence="2">BL</strain>
    </source>
</reference>
<evidence type="ECO:0000313" key="2">
    <source>
        <dbReference type="EMBL" id="MDC8013897.1"/>
    </source>
</evidence>
<dbReference type="AlphaFoldDB" id="A0A9X3YKD8"/>
<gene>
    <name evidence="2" type="ORF">OD750_015240</name>
</gene>
<accession>A0A9X3YKD8</accession>